<dbReference type="EMBL" id="UHJG01000001">
    <property type="protein sequence ID" value="SUP98214.1"/>
    <property type="molecule type" value="Genomic_DNA"/>
</dbReference>
<evidence type="ECO:0000313" key="2">
    <source>
        <dbReference type="EMBL" id="CEK28139.1"/>
    </source>
</evidence>
<dbReference type="Proteomes" id="UP000255169">
    <property type="component" value="Unassembled WGS sequence"/>
</dbReference>
<name>A0A0A8VHP2_YERRU</name>
<dbReference type="EMBL" id="LN681231">
    <property type="protein sequence ID" value="CEK27893.1"/>
    <property type="molecule type" value="Genomic_DNA"/>
</dbReference>
<organism evidence="1">
    <name type="scientific">Yersinia ruckeri</name>
    <dbReference type="NCBI Taxonomy" id="29486"/>
    <lineage>
        <taxon>Bacteria</taxon>
        <taxon>Pseudomonadati</taxon>
        <taxon>Pseudomonadota</taxon>
        <taxon>Gammaproteobacteria</taxon>
        <taxon>Enterobacterales</taxon>
        <taxon>Yersiniaceae</taxon>
        <taxon>Yersinia</taxon>
    </lineage>
</organism>
<dbReference type="EMBL" id="UHJG01000002">
    <property type="protein sequence ID" value="SUQ37342.1"/>
    <property type="molecule type" value="Genomic_DNA"/>
</dbReference>
<evidence type="ECO:0000313" key="5">
    <source>
        <dbReference type="Proteomes" id="UP000255169"/>
    </source>
</evidence>
<dbReference type="STRING" id="29486.UGYR_04305"/>
<proteinExistence type="predicted"/>
<dbReference type="GeneID" id="66879814"/>
<dbReference type="OrthoDB" id="6480881at2"/>
<reference evidence="1" key="1">
    <citation type="journal article" date="2015" name="Genome Announc.">
        <title>Complete Genome Sequence of Yersinia ruckeri Strain CSF007-82, Etiologic Agent of Red Mouth Disease in Salmonid Fish.</title>
        <authorList>
            <person name="Nelson M.C."/>
            <person name="LaPatra S.E."/>
            <person name="Welch T.J."/>
            <person name="Graf J."/>
        </authorList>
    </citation>
    <scope>NUCLEOTIDE SEQUENCE</scope>
    <source>
        <strain evidence="1">CSF007-82</strain>
    </source>
</reference>
<dbReference type="RefSeq" id="WP_004722849.1">
    <property type="nucleotide sequence ID" value="NZ_CABIHT010000064.1"/>
</dbReference>
<dbReference type="EMBL" id="LN681231">
    <property type="protein sequence ID" value="CEK28139.1"/>
    <property type="molecule type" value="Genomic_DNA"/>
</dbReference>
<gene>
    <name evidence="1" type="ORF">CSF007_10715</name>
    <name evidence="2" type="ORF">CSF007_11990</name>
    <name evidence="3" type="ORF">NCTC10476_00015</name>
    <name evidence="4" type="ORF">NCTC10476_03466</name>
</gene>
<accession>A0A0A8VHP2</accession>
<evidence type="ECO:0000313" key="3">
    <source>
        <dbReference type="EMBL" id="SUP98214.1"/>
    </source>
</evidence>
<evidence type="ECO:0000313" key="1">
    <source>
        <dbReference type="EMBL" id="CEK27893.1"/>
    </source>
</evidence>
<evidence type="ECO:0000313" key="4">
    <source>
        <dbReference type="EMBL" id="SUQ37342.1"/>
    </source>
</evidence>
<sequence>MTTYIYSAKNNAFFPVDYLDDYSHWDLSDAVEVSDGVAMEFMGGAPIGKVRAAGVDGHPCWTDKPPALPLSDDELASLARQYRDAFIVATDNMMVSDYSIDDIPLTSTQRTELTVTRAAYRSWPTLAGWPLIELPVIGESDKSRWLLIEAVNNGYVVPEWPPEFR</sequence>
<dbReference type="AlphaFoldDB" id="A0A0A8VHP2"/>
<reference evidence="3 5" key="2">
    <citation type="submission" date="2018-06" db="EMBL/GenBank/DDBJ databases">
        <authorList>
            <consortium name="Pathogen Informatics"/>
            <person name="Doyle S."/>
        </authorList>
    </citation>
    <scope>NUCLEOTIDE SEQUENCE [LARGE SCALE GENOMIC DNA]</scope>
    <source>
        <strain evidence="3 5">NCTC10476</strain>
    </source>
</reference>
<keyword evidence="5" id="KW-1185">Reference proteome</keyword>
<protein>
    <submittedName>
        <fullName evidence="3">Putative tail fiber assembly protein</fullName>
    </submittedName>
</protein>